<keyword evidence="2" id="KW-1185">Reference proteome</keyword>
<evidence type="ECO:0000313" key="1">
    <source>
        <dbReference type="EMBL" id="MBB5493592.1"/>
    </source>
</evidence>
<gene>
    <name evidence="1" type="ORF">HNR07_004729</name>
</gene>
<name>A0A840WBR6_9ACTN</name>
<dbReference type="RefSeq" id="WP_184366767.1">
    <property type="nucleotide sequence ID" value="NZ_BAAAKM010000163.1"/>
</dbReference>
<evidence type="ECO:0000313" key="2">
    <source>
        <dbReference type="Proteomes" id="UP000579647"/>
    </source>
</evidence>
<sequence>MHKKPKRGGKELSESELEFFDNFVNGLGAASGEPPRLLDFMVEMRSSDHIDDKLMFEIERQVANSTLLLSDESIGGGMDYLPEDIVEAAGGPPDSMLPYGTTPLKELDVLLSSANTNIQGGTEISASITATVSRVIAGLLQSRG</sequence>
<dbReference type="EMBL" id="JACHDO010000001">
    <property type="protein sequence ID" value="MBB5493592.1"/>
    <property type="molecule type" value="Genomic_DNA"/>
</dbReference>
<proteinExistence type="predicted"/>
<accession>A0A840WBR6</accession>
<protein>
    <submittedName>
        <fullName evidence="1">Uncharacterized protein</fullName>
    </submittedName>
</protein>
<reference evidence="1 2" key="1">
    <citation type="submission" date="2020-08" db="EMBL/GenBank/DDBJ databases">
        <title>Sequencing the genomes of 1000 actinobacteria strains.</title>
        <authorList>
            <person name="Klenk H.-P."/>
        </authorList>
    </citation>
    <scope>NUCLEOTIDE SEQUENCE [LARGE SCALE GENOMIC DNA]</scope>
    <source>
        <strain evidence="1 2">DSM 44598</strain>
    </source>
</reference>
<comment type="caution">
    <text evidence="1">The sequence shown here is derived from an EMBL/GenBank/DDBJ whole genome shotgun (WGS) entry which is preliminary data.</text>
</comment>
<dbReference type="AlphaFoldDB" id="A0A840WBR6"/>
<organism evidence="1 2">
    <name type="scientific">Nocardiopsis metallicus</name>
    <dbReference type="NCBI Taxonomy" id="179819"/>
    <lineage>
        <taxon>Bacteria</taxon>
        <taxon>Bacillati</taxon>
        <taxon>Actinomycetota</taxon>
        <taxon>Actinomycetes</taxon>
        <taxon>Streptosporangiales</taxon>
        <taxon>Nocardiopsidaceae</taxon>
        <taxon>Nocardiopsis</taxon>
    </lineage>
</organism>
<dbReference type="Proteomes" id="UP000579647">
    <property type="component" value="Unassembled WGS sequence"/>
</dbReference>